<evidence type="ECO:0000313" key="3">
    <source>
        <dbReference type="Proteomes" id="UP000320239"/>
    </source>
</evidence>
<dbReference type="InterPro" id="IPR007313">
    <property type="entry name" value="FxsA"/>
</dbReference>
<gene>
    <name evidence="2" type="ORF">FHX34_106317</name>
</gene>
<comment type="caution">
    <text evidence="2">The sequence shown here is derived from an EMBL/GenBank/DDBJ whole genome shotgun (WGS) entry which is preliminary data.</text>
</comment>
<reference evidence="2 3" key="1">
    <citation type="submission" date="2019-06" db="EMBL/GenBank/DDBJ databases">
        <title>Sequencing the genomes of 1000 actinobacteria strains.</title>
        <authorList>
            <person name="Klenk H.-P."/>
        </authorList>
    </citation>
    <scope>NUCLEOTIDE SEQUENCE [LARGE SCALE GENOMIC DNA]</scope>
    <source>
        <strain evidence="2 3">DSM 43866</strain>
    </source>
</reference>
<dbReference type="Proteomes" id="UP000320239">
    <property type="component" value="Unassembled WGS sequence"/>
</dbReference>
<accession>A0A561VJ30</accession>
<protein>
    <submittedName>
        <fullName evidence="2">UPF0716 protein FxsA</fullName>
    </submittedName>
</protein>
<sequence>MRRSRMAYLPFVFPLLAVAEISAFVAVAHLIGTGWAFLALAAVTLTGFSLLRREGIRGWRSFQQAAASGRPPGPEVTNSLVGLGGALLLALPGFVTGLAGVLLLLPPGRILARRGVEGFATRRLGGGVTGDLFGPRRVRVRVDDPTVVDSSVVGGDPTASRQPAAAIEGEIVR</sequence>
<dbReference type="GO" id="GO:0016020">
    <property type="term" value="C:membrane"/>
    <property type="evidence" value="ECO:0007669"/>
    <property type="project" value="InterPro"/>
</dbReference>
<dbReference type="PANTHER" id="PTHR35335">
    <property type="entry name" value="UPF0716 PROTEIN FXSA"/>
    <property type="match status" value="1"/>
</dbReference>
<name>A0A561VJ30_ACTTI</name>
<organism evidence="2 3">
    <name type="scientific">Actinoplanes teichomyceticus</name>
    <dbReference type="NCBI Taxonomy" id="1867"/>
    <lineage>
        <taxon>Bacteria</taxon>
        <taxon>Bacillati</taxon>
        <taxon>Actinomycetota</taxon>
        <taxon>Actinomycetes</taxon>
        <taxon>Micromonosporales</taxon>
        <taxon>Micromonosporaceae</taxon>
        <taxon>Actinoplanes</taxon>
    </lineage>
</organism>
<dbReference type="OrthoDB" id="3400651at2"/>
<proteinExistence type="predicted"/>
<evidence type="ECO:0000256" key="1">
    <source>
        <dbReference type="SAM" id="MobiDB-lite"/>
    </source>
</evidence>
<dbReference type="EMBL" id="VIWY01000006">
    <property type="protein sequence ID" value="TWG11587.1"/>
    <property type="molecule type" value="Genomic_DNA"/>
</dbReference>
<keyword evidence="3" id="KW-1185">Reference proteome</keyword>
<evidence type="ECO:0000313" key="2">
    <source>
        <dbReference type="EMBL" id="TWG11587.1"/>
    </source>
</evidence>
<dbReference type="AlphaFoldDB" id="A0A561VJ30"/>
<feature type="region of interest" description="Disordered" evidence="1">
    <location>
        <begin position="151"/>
        <end position="173"/>
    </location>
</feature>
<dbReference type="RefSeq" id="WP_122978058.1">
    <property type="nucleotide sequence ID" value="NZ_BOMX01000143.1"/>
</dbReference>
<dbReference type="NCBIfam" id="NF008528">
    <property type="entry name" value="PRK11463.1-2"/>
    <property type="match status" value="1"/>
</dbReference>
<dbReference type="Pfam" id="PF04186">
    <property type="entry name" value="FxsA"/>
    <property type="match status" value="1"/>
</dbReference>
<dbReference type="PANTHER" id="PTHR35335:SF1">
    <property type="entry name" value="UPF0716 PROTEIN FXSA"/>
    <property type="match status" value="1"/>
</dbReference>